<organism evidence="7 8">
    <name type="scientific">Riccia sorocarpa</name>
    <dbReference type="NCBI Taxonomy" id="122646"/>
    <lineage>
        <taxon>Eukaryota</taxon>
        <taxon>Viridiplantae</taxon>
        <taxon>Streptophyta</taxon>
        <taxon>Embryophyta</taxon>
        <taxon>Marchantiophyta</taxon>
        <taxon>Marchantiopsida</taxon>
        <taxon>Marchantiidae</taxon>
        <taxon>Marchantiales</taxon>
        <taxon>Ricciaceae</taxon>
        <taxon>Riccia</taxon>
    </lineage>
</organism>
<sequence>MTTLANSMSTVVVGGIPQLPVSRDFQPRGNSVAVYTEAATRAISGKFCSSSGAFARPRRLRCVTKIAPKPVIRCASVSDDKAPDRSTFTSTATPAEGSAAGQILQRSRSSLSAFSDEVDAVAQDIMDDISALAEMDMRPQQIVQGFAEKSFDGTLSRVDLSGHSTAAAGPEVLAASMSMYQPKYVWFARTAEEENIFIDRFINATIVGSAGIFALTKMFTIDHEYWHGWTLLEIIRYAPIHNWFAYEELLQTHPVLAKMAISGTVYSLGDWIAQCCEGKGPLEFNRTRMLRSGLVGFGLHGSLSHFYYHFCEWLFPFQGWWVVPLKVAFDQTIWSGFWNSIYFIMVGLLRFESPVSIFKELKETFFPLLTAGWKLWPFAHIITYGFVPVEQRLLWVDMVEILWVTILAMYSNEKSEARLAEGETKETLKDAIVATVSIDEVGSASAGHENRES</sequence>
<dbReference type="PANTHER" id="PTHR11266:SF121">
    <property type="entry name" value="OS09G0315000 PROTEIN"/>
    <property type="match status" value="1"/>
</dbReference>
<dbReference type="Pfam" id="PF04117">
    <property type="entry name" value="Mpv17_PMP22"/>
    <property type="match status" value="1"/>
</dbReference>
<dbReference type="EMBL" id="JBJQOH010000007">
    <property type="protein sequence ID" value="KAL3681367.1"/>
    <property type="molecule type" value="Genomic_DNA"/>
</dbReference>
<evidence type="ECO:0000256" key="4">
    <source>
        <dbReference type="ARBA" id="ARBA00022989"/>
    </source>
</evidence>
<keyword evidence="4" id="KW-1133">Transmembrane helix</keyword>
<dbReference type="InterPro" id="IPR007248">
    <property type="entry name" value="Mpv17_PMP22"/>
</dbReference>
<feature type="region of interest" description="Disordered" evidence="6">
    <location>
        <begin position="78"/>
        <end position="101"/>
    </location>
</feature>
<evidence type="ECO:0000256" key="5">
    <source>
        <dbReference type="ARBA" id="ARBA00023136"/>
    </source>
</evidence>
<accession>A0ABD3GT66</accession>
<comment type="subcellular location">
    <subcellularLocation>
        <location evidence="1">Membrane</location>
        <topology evidence="1">Multi-pass membrane protein</topology>
    </subcellularLocation>
</comment>
<evidence type="ECO:0000256" key="2">
    <source>
        <dbReference type="ARBA" id="ARBA00006824"/>
    </source>
</evidence>
<evidence type="ECO:0000256" key="3">
    <source>
        <dbReference type="ARBA" id="ARBA00022692"/>
    </source>
</evidence>
<keyword evidence="3" id="KW-0812">Transmembrane</keyword>
<dbReference type="GO" id="GO:0016020">
    <property type="term" value="C:membrane"/>
    <property type="evidence" value="ECO:0007669"/>
    <property type="project" value="UniProtKB-SubCell"/>
</dbReference>
<evidence type="ECO:0000313" key="7">
    <source>
        <dbReference type="EMBL" id="KAL3681367.1"/>
    </source>
</evidence>
<name>A0ABD3GT66_9MARC</name>
<proteinExistence type="inferred from homology"/>
<comment type="similarity">
    <text evidence="2">Belongs to the peroxisomal membrane protein PXMP2/4 family.</text>
</comment>
<evidence type="ECO:0000313" key="8">
    <source>
        <dbReference type="Proteomes" id="UP001633002"/>
    </source>
</evidence>
<keyword evidence="8" id="KW-1185">Reference proteome</keyword>
<protein>
    <submittedName>
        <fullName evidence="7">Uncharacterized protein</fullName>
    </submittedName>
</protein>
<dbReference type="PANTHER" id="PTHR11266">
    <property type="entry name" value="PEROXISOMAL MEMBRANE PROTEIN 2, PXMP2 MPV17"/>
    <property type="match status" value="1"/>
</dbReference>
<comment type="caution">
    <text evidence="7">The sequence shown here is derived from an EMBL/GenBank/DDBJ whole genome shotgun (WGS) entry which is preliminary data.</text>
</comment>
<evidence type="ECO:0000256" key="1">
    <source>
        <dbReference type="ARBA" id="ARBA00004141"/>
    </source>
</evidence>
<evidence type="ECO:0000256" key="6">
    <source>
        <dbReference type="SAM" id="MobiDB-lite"/>
    </source>
</evidence>
<keyword evidence="5" id="KW-0472">Membrane</keyword>
<reference evidence="7 8" key="1">
    <citation type="submission" date="2024-09" db="EMBL/GenBank/DDBJ databases">
        <title>Chromosome-scale assembly of Riccia sorocarpa.</title>
        <authorList>
            <person name="Paukszto L."/>
        </authorList>
    </citation>
    <scope>NUCLEOTIDE SEQUENCE [LARGE SCALE GENOMIC DNA]</scope>
    <source>
        <strain evidence="7">LP-2024</strain>
        <tissue evidence="7">Aerial parts of the thallus</tissue>
    </source>
</reference>
<gene>
    <name evidence="7" type="ORF">R1sor_024323</name>
</gene>
<dbReference type="AlphaFoldDB" id="A0ABD3GT66"/>
<dbReference type="Proteomes" id="UP001633002">
    <property type="component" value="Unassembled WGS sequence"/>
</dbReference>